<dbReference type="Proteomes" id="UP000005237">
    <property type="component" value="Unassembled WGS sequence"/>
</dbReference>
<dbReference type="EnsemblMetazoa" id="CJA40339b.1">
    <property type="protein sequence ID" value="CJA40339b.1"/>
    <property type="gene ID" value="WBGene00216187"/>
</dbReference>
<dbReference type="AlphaFoldDB" id="A0A8R1EQ90"/>
<accession>A0A8R1EQ90</accession>
<keyword evidence="2" id="KW-1185">Reference proteome</keyword>
<evidence type="ECO:0000313" key="2">
    <source>
        <dbReference type="Proteomes" id="UP000005237"/>
    </source>
</evidence>
<reference evidence="1" key="2">
    <citation type="submission" date="2022-06" db="UniProtKB">
        <authorList>
            <consortium name="EnsemblMetazoa"/>
        </authorList>
    </citation>
    <scope>IDENTIFICATION</scope>
    <source>
        <strain evidence="1">DF5081</strain>
    </source>
</reference>
<organism evidence="1 2">
    <name type="scientific">Caenorhabditis japonica</name>
    <dbReference type="NCBI Taxonomy" id="281687"/>
    <lineage>
        <taxon>Eukaryota</taxon>
        <taxon>Metazoa</taxon>
        <taxon>Ecdysozoa</taxon>
        <taxon>Nematoda</taxon>
        <taxon>Chromadorea</taxon>
        <taxon>Rhabditida</taxon>
        <taxon>Rhabditina</taxon>
        <taxon>Rhabditomorpha</taxon>
        <taxon>Rhabditoidea</taxon>
        <taxon>Rhabditidae</taxon>
        <taxon>Peloderinae</taxon>
        <taxon>Caenorhabditis</taxon>
    </lineage>
</organism>
<name>A0A8R1EQ90_CAEJA</name>
<reference evidence="2" key="1">
    <citation type="submission" date="2010-08" db="EMBL/GenBank/DDBJ databases">
        <authorList>
            <consortium name="Caenorhabditis japonica Sequencing Consortium"/>
            <person name="Wilson R.K."/>
        </authorList>
    </citation>
    <scope>NUCLEOTIDE SEQUENCE [LARGE SCALE GENOMIC DNA]</scope>
    <source>
        <strain evidence="2">DF5081</strain>
    </source>
</reference>
<protein>
    <submittedName>
        <fullName evidence="1">Uncharacterized protein</fullName>
    </submittedName>
</protein>
<sequence length="120" mass="13680">MLFEHNNNNNLNKFASHNCFTLCKRRGFRILPFRLTMLSGLALVKKRIHFNYVHEVYLNCRANVAGDNFGARSYHTLYGPGPSEAASIYFPYQLSTPRGLSFLSPTDFSADPIGFSFESY</sequence>
<evidence type="ECO:0000313" key="1">
    <source>
        <dbReference type="EnsemblMetazoa" id="CJA40339b.1"/>
    </source>
</evidence>
<proteinExistence type="predicted"/>